<keyword evidence="3" id="KW-0813">Transport</keyword>
<proteinExistence type="inferred from homology"/>
<keyword evidence="4 6" id="KW-0732">Signal</keyword>
<dbReference type="GO" id="GO:0030288">
    <property type="term" value="C:outer membrane-bounded periplasmic space"/>
    <property type="evidence" value="ECO:0007669"/>
    <property type="project" value="TreeGrafter"/>
</dbReference>
<evidence type="ECO:0000313" key="8">
    <source>
        <dbReference type="EMBL" id="ROR73419.1"/>
    </source>
</evidence>
<dbReference type="InterPro" id="IPR051313">
    <property type="entry name" value="Bact_iron-sidero_bind"/>
</dbReference>
<evidence type="ECO:0000313" key="9">
    <source>
        <dbReference type="Proteomes" id="UP000280668"/>
    </source>
</evidence>
<evidence type="ECO:0000256" key="5">
    <source>
        <dbReference type="SAM" id="Coils"/>
    </source>
</evidence>
<dbReference type="GO" id="GO:1901678">
    <property type="term" value="P:iron coordination entity transport"/>
    <property type="evidence" value="ECO:0007669"/>
    <property type="project" value="UniProtKB-ARBA"/>
</dbReference>
<dbReference type="Proteomes" id="UP000280668">
    <property type="component" value="Unassembled WGS sequence"/>
</dbReference>
<reference evidence="8 9" key="1">
    <citation type="submission" date="2018-11" db="EMBL/GenBank/DDBJ databases">
        <title>Sequencing the genomes of 1000 actinobacteria strains.</title>
        <authorList>
            <person name="Klenk H.-P."/>
        </authorList>
    </citation>
    <scope>NUCLEOTIDE SEQUENCE [LARGE SCALE GENOMIC DNA]</scope>
    <source>
        <strain evidence="8 9">DSM 11294</strain>
    </source>
</reference>
<dbReference type="RefSeq" id="WP_123303836.1">
    <property type="nucleotide sequence ID" value="NZ_RKHK01000001.1"/>
</dbReference>
<dbReference type="PROSITE" id="PS51257">
    <property type="entry name" value="PROKAR_LIPOPROTEIN"/>
    <property type="match status" value="1"/>
</dbReference>
<evidence type="ECO:0000256" key="4">
    <source>
        <dbReference type="ARBA" id="ARBA00022729"/>
    </source>
</evidence>
<dbReference type="Gene3D" id="3.40.50.1980">
    <property type="entry name" value="Nitrogenase molybdenum iron protein domain"/>
    <property type="match status" value="2"/>
</dbReference>
<sequence length="324" mass="34755">MNSRHPRAALVALTLLAATALASCDDGENGSGEPDSSETLLVEHDLGTAEIPADPQRVFVMPSGAIELAISLDLEMVGSPMWGGIEEFPEHISSHLPEEFSTAGTDAEPSFEDIAALEPDLIVGDDRIAEHLERLEGIAPVVGFDREDANGRVDWRFQLSRLAEILELEERANAVLADAEQRVAEVDATIPDNGETIAALRVRPEEVRFYTTTSSLSSGVLQNLEHITLADPDAGDLHEAGLWATFSSENLLDITTDWLYLVPDSPADLEALRSTGVWDRLPAVQAGQVCVAEDLGTWILNGPLATQIIADEVEACLGEAGSAE</sequence>
<evidence type="ECO:0000256" key="3">
    <source>
        <dbReference type="ARBA" id="ARBA00022448"/>
    </source>
</evidence>
<gene>
    <name evidence="8" type="ORF">EDD31_1799</name>
</gene>
<evidence type="ECO:0000259" key="7">
    <source>
        <dbReference type="PROSITE" id="PS50983"/>
    </source>
</evidence>
<name>A0A3N2BDU2_9MICO</name>
<feature type="coiled-coil region" evidence="5">
    <location>
        <begin position="162"/>
        <end position="189"/>
    </location>
</feature>
<evidence type="ECO:0000256" key="2">
    <source>
        <dbReference type="ARBA" id="ARBA00008814"/>
    </source>
</evidence>
<comment type="subcellular location">
    <subcellularLocation>
        <location evidence="1">Cell envelope</location>
    </subcellularLocation>
</comment>
<accession>A0A3N2BDU2</accession>
<feature type="domain" description="Fe/B12 periplasmic-binding" evidence="7">
    <location>
        <begin position="57"/>
        <end position="321"/>
    </location>
</feature>
<protein>
    <submittedName>
        <fullName evidence="8">Iron complex transport system substrate-binding protein</fullName>
    </submittedName>
</protein>
<comment type="similarity">
    <text evidence="2">Belongs to the bacterial solute-binding protein 8 family.</text>
</comment>
<feature type="signal peptide" evidence="6">
    <location>
        <begin position="1"/>
        <end position="22"/>
    </location>
</feature>
<keyword evidence="5" id="KW-0175">Coiled coil</keyword>
<organism evidence="8 9">
    <name type="scientific">Bogoriella caseilytica</name>
    <dbReference type="NCBI Taxonomy" id="56055"/>
    <lineage>
        <taxon>Bacteria</taxon>
        <taxon>Bacillati</taxon>
        <taxon>Actinomycetota</taxon>
        <taxon>Actinomycetes</taxon>
        <taxon>Micrococcales</taxon>
        <taxon>Bogoriellaceae</taxon>
        <taxon>Bogoriella</taxon>
    </lineage>
</organism>
<dbReference type="PROSITE" id="PS50983">
    <property type="entry name" value="FE_B12_PBP"/>
    <property type="match status" value="1"/>
</dbReference>
<keyword evidence="9" id="KW-1185">Reference proteome</keyword>
<feature type="chain" id="PRO_5039542226" evidence="6">
    <location>
        <begin position="23"/>
        <end position="324"/>
    </location>
</feature>
<dbReference type="InterPro" id="IPR002491">
    <property type="entry name" value="ABC_transptr_periplasmic_BD"/>
</dbReference>
<dbReference type="SUPFAM" id="SSF53807">
    <property type="entry name" value="Helical backbone' metal receptor"/>
    <property type="match status" value="1"/>
</dbReference>
<comment type="caution">
    <text evidence="8">The sequence shown here is derived from an EMBL/GenBank/DDBJ whole genome shotgun (WGS) entry which is preliminary data.</text>
</comment>
<evidence type="ECO:0000256" key="1">
    <source>
        <dbReference type="ARBA" id="ARBA00004196"/>
    </source>
</evidence>
<dbReference type="PANTHER" id="PTHR30532">
    <property type="entry name" value="IRON III DICITRATE-BINDING PERIPLASMIC PROTEIN"/>
    <property type="match status" value="1"/>
</dbReference>
<evidence type="ECO:0000256" key="6">
    <source>
        <dbReference type="SAM" id="SignalP"/>
    </source>
</evidence>
<dbReference type="Pfam" id="PF01497">
    <property type="entry name" value="Peripla_BP_2"/>
    <property type="match status" value="1"/>
</dbReference>
<dbReference type="PANTHER" id="PTHR30532:SF1">
    <property type="entry name" value="IRON(3+)-HYDROXAMATE-BINDING PROTEIN FHUD"/>
    <property type="match status" value="1"/>
</dbReference>
<dbReference type="EMBL" id="RKHK01000001">
    <property type="protein sequence ID" value="ROR73419.1"/>
    <property type="molecule type" value="Genomic_DNA"/>
</dbReference>
<dbReference type="AlphaFoldDB" id="A0A3N2BDU2"/>
<dbReference type="OrthoDB" id="63946at2"/>